<protein>
    <recommendedName>
        <fullName evidence="1">Tf2-1-like SH3-like domain-containing protein</fullName>
    </recommendedName>
</protein>
<dbReference type="Pfam" id="PF24626">
    <property type="entry name" value="SH3_Tf2-1"/>
    <property type="match status" value="1"/>
</dbReference>
<evidence type="ECO:0000259" key="1">
    <source>
        <dbReference type="Pfam" id="PF24626"/>
    </source>
</evidence>
<comment type="caution">
    <text evidence="2">The sequence shown here is derived from an EMBL/GenBank/DDBJ whole genome shotgun (WGS) entry which is preliminary data.</text>
</comment>
<dbReference type="AlphaFoldDB" id="A0A8T2UF42"/>
<organism evidence="2 3">
    <name type="scientific">Ceratopteris richardii</name>
    <name type="common">Triangle waterfern</name>
    <dbReference type="NCBI Taxonomy" id="49495"/>
    <lineage>
        <taxon>Eukaryota</taxon>
        <taxon>Viridiplantae</taxon>
        <taxon>Streptophyta</taxon>
        <taxon>Embryophyta</taxon>
        <taxon>Tracheophyta</taxon>
        <taxon>Polypodiopsida</taxon>
        <taxon>Polypodiidae</taxon>
        <taxon>Polypodiales</taxon>
        <taxon>Pteridineae</taxon>
        <taxon>Pteridaceae</taxon>
        <taxon>Parkerioideae</taxon>
        <taxon>Ceratopteris</taxon>
    </lineage>
</organism>
<dbReference type="Proteomes" id="UP000825935">
    <property type="component" value="Chromosome 8"/>
</dbReference>
<keyword evidence="3" id="KW-1185">Reference proteome</keyword>
<accession>A0A8T2UF42</accession>
<dbReference type="OMA" id="CLWAYEL"/>
<dbReference type="EMBL" id="CM035413">
    <property type="protein sequence ID" value="KAH7431894.1"/>
    <property type="molecule type" value="Genomic_DNA"/>
</dbReference>
<dbReference type="OrthoDB" id="5554229at2759"/>
<feature type="domain" description="Tf2-1-like SH3-like" evidence="1">
    <location>
        <begin position="35"/>
        <end position="78"/>
    </location>
</feature>
<sequence length="78" mass="9210">MNFKLKIAKENLKRAQDRAKAYADPKQRDVTFQVGDQVYLRVRGRSENFKIGQCAKLSPRYWSPFPITKKVCLWAYEL</sequence>
<evidence type="ECO:0000313" key="2">
    <source>
        <dbReference type="EMBL" id="KAH7431894.1"/>
    </source>
</evidence>
<gene>
    <name evidence="2" type="ORF">KP509_08G071800</name>
</gene>
<reference evidence="2" key="1">
    <citation type="submission" date="2021-08" db="EMBL/GenBank/DDBJ databases">
        <title>WGS assembly of Ceratopteris richardii.</title>
        <authorList>
            <person name="Marchant D.B."/>
            <person name="Chen G."/>
            <person name="Jenkins J."/>
            <person name="Shu S."/>
            <person name="Leebens-Mack J."/>
            <person name="Grimwood J."/>
            <person name="Schmutz J."/>
            <person name="Soltis P."/>
            <person name="Soltis D."/>
            <person name="Chen Z.-H."/>
        </authorList>
    </citation>
    <scope>NUCLEOTIDE SEQUENCE</scope>
    <source>
        <strain evidence="2">Whitten #5841</strain>
        <tissue evidence="2">Leaf</tissue>
    </source>
</reference>
<evidence type="ECO:0000313" key="3">
    <source>
        <dbReference type="Proteomes" id="UP000825935"/>
    </source>
</evidence>
<name>A0A8T2UF42_CERRI</name>
<proteinExistence type="predicted"/>
<dbReference type="InterPro" id="IPR056924">
    <property type="entry name" value="SH3_Tf2-1"/>
</dbReference>